<dbReference type="EnsemblMetazoa" id="CapteT224694">
    <property type="protein sequence ID" value="CapteP224694"/>
    <property type="gene ID" value="CapteG224694"/>
</dbReference>
<accession>R7V051</accession>
<evidence type="ECO:0000313" key="3">
    <source>
        <dbReference type="EnsemblMetazoa" id="CapteP224694"/>
    </source>
</evidence>
<gene>
    <name evidence="2" type="ORF">CAPTEDRAFT_224694</name>
</gene>
<organism evidence="2">
    <name type="scientific">Capitella teleta</name>
    <name type="common">Polychaete worm</name>
    <dbReference type="NCBI Taxonomy" id="283909"/>
    <lineage>
        <taxon>Eukaryota</taxon>
        <taxon>Metazoa</taxon>
        <taxon>Spiralia</taxon>
        <taxon>Lophotrochozoa</taxon>
        <taxon>Annelida</taxon>
        <taxon>Polychaeta</taxon>
        <taxon>Sedentaria</taxon>
        <taxon>Scolecida</taxon>
        <taxon>Capitellidae</taxon>
        <taxon>Capitella</taxon>
    </lineage>
</organism>
<dbReference type="HOGENOM" id="CLU_1042956_0_0_1"/>
<reference evidence="3" key="3">
    <citation type="submission" date="2015-06" db="UniProtKB">
        <authorList>
            <consortium name="EnsemblMetazoa"/>
        </authorList>
    </citation>
    <scope>IDENTIFICATION</scope>
</reference>
<evidence type="ECO:0000256" key="1">
    <source>
        <dbReference type="SAM" id="MobiDB-lite"/>
    </source>
</evidence>
<sequence length="267" mass="30411">MAVTTERKATFPKRLEYRLPRREQGAHLSLHRCLTPRLRRDDTDRPHEAYDATIRILHRQRTATRNFASQMPMRTKYLQSVSDRLHAGHDSRYKPAESRDTDPARIEFYTLTPKPIYTAAEVREIVNRVSSRSGLAPCRIPSRKGFYPADLVVQILQANHAARPATRSCREGGPNVAADLTRDVRSSEGDVDATTKRVAWYDGRATPAESKWVRAATPTPHPEQILAQGRRMTEEERHGMVVRLTKSSRDCGSPEQKPKQISIHYGH</sequence>
<keyword evidence="4" id="KW-1185">Reference proteome</keyword>
<evidence type="ECO:0000313" key="2">
    <source>
        <dbReference type="EMBL" id="ELU09046.1"/>
    </source>
</evidence>
<feature type="region of interest" description="Disordered" evidence="1">
    <location>
        <begin position="246"/>
        <end position="267"/>
    </location>
</feature>
<dbReference type="Proteomes" id="UP000014760">
    <property type="component" value="Unassembled WGS sequence"/>
</dbReference>
<evidence type="ECO:0000313" key="4">
    <source>
        <dbReference type="Proteomes" id="UP000014760"/>
    </source>
</evidence>
<dbReference type="EMBL" id="AMQN01006538">
    <property type="status" value="NOT_ANNOTATED_CDS"/>
    <property type="molecule type" value="Genomic_DNA"/>
</dbReference>
<dbReference type="AlphaFoldDB" id="R7V051"/>
<reference evidence="4" key="1">
    <citation type="submission" date="2012-12" db="EMBL/GenBank/DDBJ databases">
        <authorList>
            <person name="Hellsten U."/>
            <person name="Grimwood J."/>
            <person name="Chapman J.A."/>
            <person name="Shapiro H."/>
            <person name="Aerts A."/>
            <person name="Otillar R.P."/>
            <person name="Terry A.Y."/>
            <person name="Boore J.L."/>
            <person name="Simakov O."/>
            <person name="Marletaz F."/>
            <person name="Cho S.-J."/>
            <person name="Edsinger-Gonzales E."/>
            <person name="Havlak P."/>
            <person name="Kuo D.-H."/>
            <person name="Larsson T."/>
            <person name="Lv J."/>
            <person name="Arendt D."/>
            <person name="Savage R."/>
            <person name="Osoegawa K."/>
            <person name="de Jong P."/>
            <person name="Lindberg D.R."/>
            <person name="Seaver E.C."/>
            <person name="Weisblat D.A."/>
            <person name="Putnam N.H."/>
            <person name="Grigoriev I.V."/>
            <person name="Rokhsar D.S."/>
        </authorList>
    </citation>
    <scope>NUCLEOTIDE SEQUENCE</scope>
    <source>
        <strain evidence="4">I ESC-2004</strain>
    </source>
</reference>
<name>R7V051_CAPTE</name>
<reference evidence="2 4" key="2">
    <citation type="journal article" date="2013" name="Nature">
        <title>Insights into bilaterian evolution from three spiralian genomes.</title>
        <authorList>
            <person name="Simakov O."/>
            <person name="Marletaz F."/>
            <person name="Cho S.J."/>
            <person name="Edsinger-Gonzales E."/>
            <person name="Havlak P."/>
            <person name="Hellsten U."/>
            <person name="Kuo D.H."/>
            <person name="Larsson T."/>
            <person name="Lv J."/>
            <person name="Arendt D."/>
            <person name="Savage R."/>
            <person name="Osoegawa K."/>
            <person name="de Jong P."/>
            <person name="Grimwood J."/>
            <person name="Chapman J.A."/>
            <person name="Shapiro H."/>
            <person name="Aerts A."/>
            <person name="Otillar R.P."/>
            <person name="Terry A.Y."/>
            <person name="Boore J.L."/>
            <person name="Grigoriev I.V."/>
            <person name="Lindberg D.R."/>
            <person name="Seaver E.C."/>
            <person name="Weisblat D.A."/>
            <person name="Putnam N.H."/>
            <person name="Rokhsar D.S."/>
        </authorList>
    </citation>
    <scope>NUCLEOTIDE SEQUENCE</scope>
    <source>
        <strain evidence="2 4">I ESC-2004</strain>
    </source>
</reference>
<proteinExistence type="predicted"/>
<protein>
    <submittedName>
        <fullName evidence="2 3">Uncharacterized protein</fullName>
    </submittedName>
</protein>
<dbReference type="EMBL" id="KB298595">
    <property type="protein sequence ID" value="ELU09046.1"/>
    <property type="molecule type" value="Genomic_DNA"/>
</dbReference>